<feature type="compositionally biased region" description="Low complexity" evidence="6">
    <location>
        <begin position="733"/>
        <end position="761"/>
    </location>
</feature>
<feature type="region of interest" description="Disordered" evidence="6">
    <location>
        <begin position="1390"/>
        <end position="1410"/>
    </location>
</feature>
<feature type="region of interest" description="Disordered" evidence="6">
    <location>
        <begin position="35"/>
        <end position="81"/>
    </location>
</feature>
<evidence type="ECO:0000313" key="7">
    <source>
        <dbReference type="EMBL" id="RKO93564.1"/>
    </source>
</evidence>
<dbReference type="PROSITE" id="PS51450">
    <property type="entry name" value="LRR"/>
    <property type="match status" value="1"/>
</dbReference>
<dbReference type="SUPFAM" id="SSF52075">
    <property type="entry name" value="Outer arm dynein light chain 1"/>
    <property type="match status" value="1"/>
</dbReference>
<keyword evidence="4" id="KW-0677">Repeat</keyword>
<feature type="compositionally biased region" description="Pro residues" evidence="6">
    <location>
        <begin position="1433"/>
        <end position="1448"/>
    </location>
</feature>
<dbReference type="InterPro" id="IPR032675">
    <property type="entry name" value="LRR_dom_sf"/>
</dbReference>
<comment type="subcellular location">
    <subcellularLocation>
        <location evidence="1">Cytoplasm</location>
    </subcellularLocation>
</comment>
<dbReference type="SMART" id="SM00369">
    <property type="entry name" value="LRR_TYP"/>
    <property type="match status" value="3"/>
</dbReference>
<keyword evidence="8" id="KW-1185">Reference proteome</keyword>
<feature type="region of interest" description="Disordered" evidence="6">
    <location>
        <begin position="1427"/>
        <end position="1480"/>
    </location>
</feature>
<feature type="compositionally biased region" description="Low complexity" evidence="6">
    <location>
        <begin position="67"/>
        <end position="81"/>
    </location>
</feature>
<feature type="region of interest" description="Disordered" evidence="6">
    <location>
        <begin position="489"/>
        <end position="772"/>
    </location>
</feature>
<gene>
    <name evidence="7" type="ORF">BDK51DRAFT_34053</name>
</gene>
<feature type="region of interest" description="Disordered" evidence="6">
    <location>
        <begin position="923"/>
        <end position="960"/>
    </location>
</feature>
<protein>
    <recommendedName>
        <fullName evidence="9">Leucine rich repeat domain containing protein</fullName>
    </recommendedName>
</protein>
<organism evidence="7 8">
    <name type="scientific">Blyttiomyces helicus</name>
    <dbReference type="NCBI Taxonomy" id="388810"/>
    <lineage>
        <taxon>Eukaryota</taxon>
        <taxon>Fungi</taxon>
        <taxon>Fungi incertae sedis</taxon>
        <taxon>Chytridiomycota</taxon>
        <taxon>Chytridiomycota incertae sedis</taxon>
        <taxon>Chytridiomycetes</taxon>
        <taxon>Chytridiomycetes incertae sedis</taxon>
        <taxon>Blyttiomyces</taxon>
    </lineage>
</organism>
<dbReference type="Gene3D" id="3.80.10.10">
    <property type="entry name" value="Ribonuclease Inhibitor"/>
    <property type="match status" value="1"/>
</dbReference>
<evidence type="ECO:0000313" key="8">
    <source>
        <dbReference type="Proteomes" id="UP000269721"/>
    </source>
</evidence>
<dbReference type="PANTHER" id="PTHR15454">
    <property type="entry name" value="NISCHARIN RELATED"/>
    <property type="match status" value="1"/>
</dbReference>
<feature type="compositionally biased region" description="Low complexity" evidence="6">
    <location>
        <begin position="1393"/>
        <end position="1410"/>
    </location>
</feature>
<feature type="coiled-coil region" evidence="5">
    <location>
        <begin position="795"/>
        <end position="822"/>
    </location>
</feature>
<feature type="compositionally biased region" description="Basic and acidic residues" evidence="6">
    <location>
        <begin position="545"/>
        <end position="560"/>
    </location>
</feature>
<proteinExistence type="predicted"/>
<keyword evidence="5" id="KW-0175">Coiled coil</keyword>
<sequence length="1779" mass="186416">MAPVPPPQTVEGEQFVRGLTSHVKKNAQDIIVAAQAAAADPAEPNGIRSSLQTQEGPSLHGSDTLLKGDTSVSSDSKSSGSGTFASLMSAVGWRGASPSAAGSTAAEASASTSTSSGLVLDPYHLAYLGSLFRTCPLVHAHLSGDHDAGGRTSPFVAPVVAPTPDLGKAAPSGAFSLSFIWGGSTQTSDSSSTTLDEDIFFLYTFFERLPFLKLAPVSQRRIVGVDYALGPLISLAPFSSLVGIELFEVHPSTIVDWALVRTRLTTLVCRKAIRDVGELIEALEDAHTEEDDIVMPGSKARRRKMSTSAPADNYKDVAVRLPSLSRLVLTQNELNVLPEMAVSHFPQCTQLDLSHNGFDAVPPSLSALVQLAVLDLGHNKIGTLSGAEDMLRNVSVLSLRSNGLENLMGVESLVALRMLDVRDNKIWDVFEIGRLAALQAIEEIVLAGNPLTNLKNYRTNIFTYFKALAFDLSLDGTTPTPAEKKAIRANLTVAAPSTKPTTGQTDPIAKPTSAPSSNGDDKTEIQSSRSASKSDGPRKKKGKAKTKEKSARPLDGDVRRGSLGSLGSDEGRRAGEVLAAGSSSDLSRPRASKTFRKASIVPSPDSATSSSAQIAVATPKKKSSIVVPPAALTPPVTSAPSSSATSPEPSFTAPSSTSPTAPKRVRRMAEIERTLTEASLVSEDGEAPIPAMDSADLLVSRAGKRGTKIRSGEKEKKEKEKKRAKDRSPKEAPTPTTPDSLSPSPSPATTSPLAAALGPPSDSDPPDSEWGERYRRRIEALKIEAGGDWVKVYSAMQEEERRKRLEKEAATAREAAREAAVAKEAADAKEVVEKERTEGLSVGSDAVGEYADADIIVEKDVVPPTEAFARGTSGPRHRPSPAPTVGNHIGNIGPYRRIYDLGSRTGSSDSVASGSGITSVKFVSTSSGDRSDSAKPIHVSFSKPPAQNPTPVLSRKSSGLDIESGSSADFTGVNVGNTIRRGLNARGLPPLKFTGTPAPLTSSAPMATPPLPNTTASSSTSPAKAPSLVLSRPLASNVSYTRSRTGSISTHSDTSRSVTGVSLYSAPTARARVIYAPGSAMGGGSRLGSTIASTSAAHATAAQIAAQVPRGPSIPFMAMNNSLQLHLKFRVFNSDEEKILCWIPGSYVSQLPPYVADLHGQSGAGGGPAAWFARAGSKFAASSDLSPSAAVELASGGPPAERPVYMMLSDHALYLFAPTFPFPYMPKDGGADPYAQYIAQAMLQIRYDDPSKFLSLLYAVPFSRIARVDVGPNGQYVGLHFLKGVDGSGPGASGSGIGSPLLTSSASVGLRAGGRGLGSPFVSLVVLTRDRAATTRFVDGLEAVAPGAALLLHRDVSWAARGIADRALLRRGPKDIEFNWAGPVWAVREPAGRRGSSSSSSGGRGRSAVRGLGRKLSSAWLDMLMGIAGSEDSPPPPPPAGPASPPALSPAASDESLNPVPTIIEDSDEDPLALSSPLPPPTATSPIGDLYLLVGWVLPYPAFSSSTSRRPSPSATVRPLTLLGTSTYLYLLTERFDAWPPLLFPPESSLTAEKANARVERLAPRLGARYGGKGLVADAVGQVGGVVRCARVKDVVRCERWRTWRWGVDAARGTDASGTATPTASALGGGWIQNGAVGAGGERDGSGCAAGWGWWVRVGFGAVTPQSAAASSAVDETPAAPAQPPPTADATTTPHWWDLVFTTLDGANEFLEFVRNARGVKGSASDDGVPVIDEEEYEDEEVVEPPAEEPEWTEPPADLDARLLGKVRRDGVVFVIGDD</sequence>
<reference evidence="8" key="1">
    <citation type="journal article" date="2018" name="Nat. Microbiol.">
        <title>Leveraging single-cell genomics to expand the fungal tree of life.</title>
        <authorList>
            <person name="Ahrendt S.R."/>
            <person name="Quandt C.A."/>
            <person name="Ciobanu D."/>
            <person name="Clum A."/>
            <person name="Salamov A."/>
            <person name="Andreopoulos B."/>
            <person name="Cheng J.F."/>
            <person name="Woyke T."/>
            <person name="Pelin A."/>
            <person name="Henrissat B."/>
            <person name="Reynolds N.K."/>
            <person name="Benny G.L."/>
            <person name="Smith M.E."/>
            <person name="James T.Y."/>
            <person name="Grigoriev I.V."/>
        </authorList>
    </citation>
    <scope>NUCLEOTIDE SEQUENCE [LARGE SCALE GENOMIC DNA]</scope>
</reference>
<evidence type="ECO:0000256" key="3">
    <source>
        <dbReference type="ARBA" id="ARBA00022614"/>
    </source>
</evidence>
<dbReference type="OrthoDB" id="676979at2759"/>
<feature type="region of interest" description="Disordered" evidence="6">
    <location>
        <begin position="1722"/>
        <end position="1756"/>
    </location>
</feature>
<dbReference type="PANTHER" id="PTHR15454:SF69">
    <property type="entry name" value="SERINE_THREONINE-PROTEIN KINASE 11-INTERACTING PROTEIN"/>
    <property type="match status" value="1"/>
</dbReference>
<keyword evidence="2" id="KW-0963">Cytoplasm</keyword>
<evidence type="ECO:0000256" key="4">
    <source>
        <dbReference type="ARBA" id="ARBA00022737"/>
    </source>
</evidence>
<dbReference type="GO" id="GO:0005737">
    <property type="term" value="C:cytoplasm"/>
    <property type="evidence" value="ECO:0007669"/>
    <property type="project" value="UniProtKB-SubCell"/>
</dbReference>
<evidence type="ECO:0000256" key="5">
    <source>
        <dbReference type="SAM" id="Coils"/>
    </source>
</evidence>
<evidence type="ECO:0008006" key="9">
    <source>
        <dbReference type="Google" id="ProtNLM"/>
    </source>
</evidence>
<feature type="compositionally biased region" description="Basic and acidic residues" evidence="6">
    <location>
        <begin position="710"/>
        <end position="730"/>
    </location>
</feature>
<feature type="region of interest" description="Disordered" evidence="6">
    <location>
        <begin position="982"/>
        <end position="1027"/>
    </location>
</feature>
<name>A0A4P9WL43_9FUNG</name>
<feature type="region of interest" description="Disordered" evidence="6">
    <location>
        <begin position="868"/>
        <end position="889"/>
    </location>
</feature>
<evidence type="ECO:0000256" key="1">
    <source>
        <dbReference type="ARBA" id="ARBA00004496"/>
    </source>
</evidence>
<feature type="compositionally biased region" description="Polar residues" evidence="6">
    <location>
        <begin position="47"/>
        <end position="56"/>
    </location>
</feature>
<accession>A0A4P9WL43</accession>
<dbReference type="InterPro" id="IPR003591">
    <property type="entry name" value="Leu-rich_rpt_typical-subtyp"/>
</dbReference>
<dbReference type="InterPro" id="IPR001611">
    <property type="entry name" value="Leu-rich_rpt"/>
</dbReference>
<feature type="compositionally biased region" description="Acidic residues" evidence="6">
    <location>
        <begin position="1732"/>
        <end position="1752"/>
    </location>
</feature>
<dbReference type="EMBL" id="KZ994188">
    <property type="protein sequence ID" value="RKO93564.1"/>
    <property type="molecule type" value="Genomic_DNA"/>
</dbReference>
<feature type="region of interest" description="Disordered" evidence="6">
    <location>
        <begin position="1671"/>
        <end position="1692"/>
    </location>
</feature>
<evidence type="ECO:0000256" key="2">
    <source>
        <dbReference type="ARBA" id="ARBA00022490"/>
    </source>
</evidence>
<feature type="compositionally biased region" description="Low complexity" evidence="6">
    <location>
        <begin position="1013"/>
        <end position="1027"/>
    </location>
</feature>
<feature type="compositionally biased region" description="Low complexity" evidence="6">
    <location>
        <begin position="628"/>
        <end position="662"/>
    </location>
</feature>
<evidence type="ECO:0000256" key="6">
    <source>
        <dbReference type="SAM" id="MobiDB-lite"/>
    </source>
</evidence>
<keyword evidence="3" id="KW-0433">Leucine-rich repeat</keyword>
<dbReference type="Proteomes" id="UP000269721">
    <property type="component" value="Unassembled WGS sequence"/>
</dbReference>